<feature type="repeat" description="TPR" evidence="1">
    <location>
        <begin position="149"/>
        <end position="182"/>
    </location>
</feature>
<dbReference type="InterPro" id="IPR010559">
    <property type="entry name" value="Sig_transdc_His_kin_internal"/>
</dbReference>
<feature type="repeat" description="TPR" evidence="1">
    <location>
        <begin position="189"/>
        <end position="222"/>
    </location>
</feature>
<dbReference type="Proteomes" id="UP000247681">
    <property type="component" value="Unassembled WGS sequence"/>
</dbReference>
<dbReference type="Gene3D" id="3.30.565.10">
    <property type="entry name" value="Histidine kinase-like ATPase, C-terminal domain"/>
    <property type="match status" value="1"/>
</dbReference>
<dbReference type="GO" id="GO:0000155">
    <property type="term" value="F:phosphorelay sensor kinase activity"/>
    <property type="evidence" value="ECO:0007669"/>
    <property type="project" value="InterPro"/>
</dbReference>
<evidence type="ECO:0000259" key="3">
    <source>
        <dbReference type="Pfam" id="PF06580"/>
    </source>
</evidence>
<comment type="caution">
    <text evidence="4">The sequence shown here is derived from an EMBL/GenBank/DDBJ whole genome shotgun (WGS) entry which is preliminary data.</text>
</comment>
<keyword evidence="2" id="KW-1133">Transmembrane helix</keyword>
<proteinExistence type="predicted"/>
<organism evidence="4 5">
    <name type="scientific">Flavobacterium hydrophilum</name>
    <dbReference type="NCBI Taxonomy" id="2211445"/>
    <lineage>
        <taxon>Bacteria</taxon>
        <taxon>Pseudomonadati</taxon>
        <taxon>Bacteroidota</taxon>
        <taxon>Flavobacteriia</taxon>
        <taxon>Flavobacteriales</taxon>
        <taxon>Flavobacteriaceae</taxon>
        <taxon>Flavobacterium</taxon>
    </lineage>
</organism>
<dbReference type="Gene3D" id="1.25.40.10">
    <property type="entry name" value="Tetratricopeptide repeat domain"/>
    <property type="match status" value="2"/>
</dbReference>
<dbReference type="InterPro" id="IPR036890">
    <property type="entry name" value="HATPase_C_sf"/>
</dbReference>
<dbReference type="InterPro" id="IPR050640">
    <property type="entry name" value="Bact_2-comp_sensor_kinase"/>
</dbReference>
<dbReference type="GO" id="GO:0016020">
    <property type="term" value="C:membrane"/>
    <property type="evidence" value="ECO:0007669"/>
    <property type="project" value="InterPro"/>
</dbReference>
<dbReference type="InterPro" id="IPR019734">
    <property type="entry name" value="TPR_rpt"/>
</dbReference>
<dbReference type="SUPFAM" id="SSF55874">
    <property type="entry name" value="ATPase domain of HSP90 chaperone/DNA topoisomerase II/histidine kinase"/>
    <property type="match status" value="1"/>
</dbReference>
<evidence type="ECO:0000313" key="4">
    <source>
        <dbReference type="EMBL" id="PXY44314.1"/>
    </source>
</evidence>
<sequence>MILKNILYICQTTTKTKKVNSKSHQIISFFFFLICATFYAQNVQIDSLKRILGGTKIDTVKVNQYNKIADLYKEIDPDQTFFYAQRAIVVSLKKEYHFGLATAYVNKGNASIILGNYPDALKFFKDAQTEFKTALEKETNKKRIKSGLARAYASSGVVYSEQSDYTSSLKNYEKALKIYQEIKEQTGVSKTLNNIGILYKSQQKYPKALQYLKEAYKIQTAIGEQNAPMTLTNIGVIYFELGEYQNAIEYYEKAKAGFSKNNNKRGFALLNNYLGDYYKEQNNFDLANESYQESLALYEEIQNKFGASLALYNIGLLLQEQKKYNEAIHYATKSLEYAHEIGVLDQTFHSEELLSELYQSTKNPEAALLHYKNFIIARDSINNQEMTKKFAEAEMNYEYKKKEALLSEKHKREIQFVIFSILGGLLLIVLGLVVYNRMQVKRQLTLKKDLAEYEQKALHLQMNPHFVFNCLSSISSFIVQNGTDSALKYLSKFSKLMRLTLEYSKGSLIPIDKEIESLRNYLELEQLRFENKFEFEIHSSENVEFNVGLPPLLIQPFVENAILHGLVPKEGKGKINVDFDVQNEQLICTITDDGIGLSESKLLKENSVTAHQSMALDITKKRLKIMESITSKSARIEILELNSNKQAGTKAILYLPVQYIS</sequence>
<keyword evidence="1" id="KW-0802">TPR repeat</keyword>
<dbReference type="Pfam" id="PF06580">
    <property type="entry name" value="His_kinase"/>
    <property type="match status" value="1"/>
</dbReference>
<dbReference type="PROSITE" id="PS50005">
    <property type="entry name" value="TPR"/>
    <property type="match status" value="3"/>
</dbReference>
<evidence type="ECO:0000256" key="1">
    <source>
        <dbReference type="PROSITE-ProRule" id="PRU00339"/>
    </source>
</evidence>
<keyword evidence="5" id="KW-1185">Reference proteome</keyword>
<evidence type="ECO:0000256" key="2">
    <source>
        <dbReference type="SAM" id="Phobius"/>
    </source>
</evidence>
<dbReference type="PROSITE" id="PS50293">
    <property type="entry name" value="TPR_REGION"/>
    <property type="match status" value="1"/>
</dbReference>
<dbReference type="SUPFAM" id="SSF48452">
    <property type="entry name" value="TPR-like"/>
    <property type="match status" value="3"/>
</dbReference>
<dbReference type="Pfam" id="PF13424">
    <property type="entry name" value="TPR_12"/>
    <property type="match status" value="2"/>
</dbReference>
<feature type="repeat" description="TPR" evidence="1">
    <location>
        <begin position="228"/>
        <end position="261"/>
    </location>
</feature>
<gene>
    <name evidence="4" type="ORF">DMB68_18000</name>
</gene>
<protein>
    <recommendedName>
        <fullName evidence="3">Signal transduction histidine kinase internal region domain-containing protein</fullName>
    </recommendedName>
</protein>
<dbReference type="PANTHER" id="PTHR34220">
    <property type="entry name" value="SENSOR HISTIDINE KINASE YPDA"/>
    <property type="match status" value="1"/>
</dbReference>
<keyword evidence="2" id="KW-0472">Membrane</keyword>
<dbReference type="OrthoDB" id="6190788at2"/>
<dbReference type="AlphaFoldDB" id="A0A2V4CE31"/>
<feature type="domain" description="Signal transduction histidine kinase internal region" evidence="3">
    <location>
        <begin position="454"/>
        <end position="533"/>
    </location>
</feature>
<feature type="transmembrane region" description="Helical" evidence="2">
    <location>
        <begin position="23"/>
        <end position="40"/>
    </location>
</feature>
<dbReference type="InterPro" id="IPR011990">
    <property type="entry name" value="TPR-like_helical_dom_sf"/>
</dbReference>
<reference evidence="4 5" key="1">
    <citation type="submission" date="2018-05" db="EMBL/GenBank/DDBJ databases">
        <title>Flavobacterium sp. strain IMCC34758, incomplete genome.</title>
        <authorList>
            <person name="Joung Y."/>
        </authorList>
    </citation>
    <scope>NUCLEOTIDE SEQUENCE [LARGE SCALE GENOMIC DNA]</scope>
    <source>
        <strain evidence="4 5">IMCC34758</strain>
    </source>
</reference>
<accession>A0A2V4CE31</accession>
<dbReference type="Pfam" id="PF13181">
    <property type="entry name" value="TPR_8"/>
    <property type="match status" value="1"/>
</dbReference>
<feature type="transmembrane region" description="Helical" evidence="2">
    <location>
        <begin position="416"/>
        <end position="435"/>
    </location>
</feature>
<dbReference type="PANTHER" id="PTHR34220:SF7">
    <property type="entry name" value="SENSOR HISTIDINE KINASE YPDA"/>
    <property type="match status" value="1"/>
</dbReference>
<name>A0A2V4CE31_9FLAO</name>
<dbReference type="EMBL" id="QJHL01000004">
    <property type="protein sequence ID" value="PXY44314.1"/>
    <property type="molecule type" value="Genomic_DNA"/>
</dbReference>
<evidence type="ECO:0000313" key="5">
    <source>
        <dbReference type="Proteomes" id="UP000247681"/>
    </source>
</evidence>
<dbReference type="SMART" id="SM00028">
    <property type="entry name" value="TPR"/>
    <property type="match status" value="6"/>
</dbReference>
<keyword evidence="2" id="KW-0812">Transmembrane</keyword>